<reference evidence="2" key="1">
    <citation type="submission" date="2023-03" db="EMBL/GenBank/DDBJ databases">
        <title>Amycolatopsis taiwanensis NBRC 103393.</title>
        <authorList>
            <person name="Ichikawa N."/>
            <person name="Sato H."/>
            <person name="Tonouchi N."/>
        </authorList>
    </citation>
    <scope>NUCLEOTIDE SEQUENCE</scope>
    <source>
        <strain evidence="2">NBRC 103393</strain>
    </source>
</reference>
<dbReference type="GO" id="GO:0016747">
    <property type="term" value="F:acyltransferase activity, transferring groups other than amino-acyl groups"/>
    <property type="evidence" value="ECO:0007669"/>
    <property type="project" value="InterPro"/>
</dbReference>
<keyword evidence="3" id="KW-1185">Reference proteome</keyword>
<evidence type="ECO:0000313" key="2">
    <source>
        <dbReference type="EMBL" id="GLY71706.1"/>
    </source>
</evidence>
<proteinExistence type="predicted"/>
<dbReference type="EMBL" id="BSTI01000045">
    <property type="protein sequence ID" value="GLY71706.1"/>
    <property type="molecule type" value="Genomic_DNA"/>
</dbReference>
<dbReference type="Proteomes" id="UP001165136">
    <property type="component" value="Unassembled WGS sequence"/>
</dbReference>
<gene>
    <name evidence="2" type="ORF">Atai01_83250</name>
</gene>
<feature type="domain" description="N-acetyltransferase" evidence="1">
    <location>
        <begin position="160"/>
        <end position="301"/>
    </location>
</feature>
<comment type="caution">
    <text evidence="2">The sequence shown here is derived from an EMBL/GenBank/DDBJ whole genome shotgun (WGS) entry which is preliminary data.</text>
</comment>
<protein>
    <recommendedName>
        <fullName evidence="1">N-acetyltransferase domain-containing protein</fullName>
    </recommendedName>
</protein>
<dbReference type="AlphaFoldDB" id="A0A9W6VMM8"/>
<dbReference type="InterPro" id="IPR016181">
    <property type="entry name" value="Acyl_CoA_acyltransferase"/>
</dbReference>
<sequence length="301" mass="32276">MVWAVTPANMLSLPVWRLKRWLHKAAGVSFARWVDYRCRGSHAGAVSWDVSRAEWALHRRAGLAGEAATDAGVPGRFRVWAEAGLMAVLATDPALGFLSTVSGVTRQRVHRAVDLVNAPVWNGVKPNVVVSAKLGGAGETLLRAAGLVRTGDRILAVKRLDARLASAMGTADRDVVDAGEDNTFVDVLLAGYQADGVIAAFIRAEHGFPTMRRFLVVDRKTPIAAAAMTIHDNIAVLGAASTLLAHRRRGAQSRLLQHRLRTAAKAGCALAVATARPDSVSAANLRKAGFHLHRRSVWTKS</sequence>
<dbReference type="SUPFAM" id="SSF55729">
    <property type="entry name" value="Acyl-CoA N-acyltransferases (Nat)"/>
    <property type="match status" value="1"/>
</dbReference>
<organism evidence="2 3">
    <name type="scientific">Amycolatopsis taiwanensis</name>
    <dbReference type="NCBI Taxonomy" id="342230"/>
    <lineage>
        <taxon>Bacteria</taxon>
        <taxon>Bacillati</taxon>
        <taxon>Actinomycetota</taxon>
        <taxon>Actinomycetes</taxon>
        <taxon>Pseudonocardiales</taxon>
        <taxon>Pseudonocardiaceae</taxon>
        <taxon>Amycolatopsis</taxon>
    </lineage>
</organism>
<dbReference type="InterPro" id="IPR000182">
    <property type="entry name" value="GNAT_dom"/>
</dbReference>
<name>A0A9W6VMM8_9PSEU</name>
<evidence type="ECO:0000259" key="1">
    <source>
        <dbReference type="PROSITE" id="PS51186"/>
    </source>
</evidence>
<evidence type="ECO:0000313" key="3">
    <source>
        <dbReference type="Proteomes" id="UP001165136"/>
    </source>
</evidence>
<dbReference type="PROSITE" id="PS51186">
    <property type="entry name" value="GNAT"/>
    <property type="match status" value="1"/>
</dbReference>
<accession>A0A9W6VMM8</accession>
<dbReference type="Gene3D" id="3.40.630.30">
    <property type="match status" value="1"/>
</dbReference>